<evidence type="ECO:0008006" key="3">
    <source>
        <dbReference type="Google" id="ProtNLM"/>
    </source>
</evidence>
<protein>
    <recommendedName>
        <fullName evidence="3">Asparagine synthetase domain-containing protein</fullName>
    </recommendedName>
</protein>
<dbReference type="Proteomes" id="UP001316384">
    <property type="component" value="Chromosome"/>
</dbReference>
<gene>
    <name evidence="1" type="ORF">NP048_05370</name>
</gene>
<keyword evidence="2" id="KW-1185">Reference proteome</keyword>
<accession>A0ABY5KUE3</accession>
<dbReference type="EMBL" id="CP101987">
    <property type="protein sequence ID" value="UUI72877.1"/>
    <property type="molecule type" value="Genomic_DNA"/>
</dbReference>
<name>A0ABY5KUE3_9CELL</name>
<proteinExistence type="predicted"/>
<reference evidence="1 2" key="1">
    <citation type="submission" date="2022-07" db="EMBL/GenBank/DDBJ databases">
        <title>Novel species in genus cellulomonas.</title>
        <authorList>
            <person name="Ye L."/>
        </authorList>
    </citation>
    <scope>NUCLEOTIDE SEQUENCE [LARGE SCALE GENOMIC DNA]</scope>
    <source>
        <strain evidence="2">zg-B89</strain>
    </source>
</reference>
<evidence type="ECO:0000313" key="1">
    <source>
        <dbReference type="EMBL" id="UUI72877.1"/>
    </source>
</evidence>
<evidence type="ECO:0000313" key="2">
    <source>
        <dbReference type="Proteomes" id="UP001316384"/>
    </source>
</evidence>
<sequence length="91" mass="9226">MLEVGEPVLGGEGGDELLGLGGGDLDGASAGAAHEVVVVVLAAGLAAHIGVLAGGLELDLEVALLGHRIERTHGRRNARTHVSWVRAFSMP</sequence>
<organism evidence="1 2">
    <name type="scientific">Cellulomonas xiejunii</name>
    <dbReference type="NCBI Taxonomy" id="2968083"/>
    <lineage>
        <taxon>Bacteria</taxon>
        <taxon>Bacillati</taxon>
        <taxon>Actinomycetota</taxon>
        <taxon>Actinomycetes</taxon>
        <taxon>Micrococcales</taxon>
        <taxon>Cellulomonadaceae</taxon>
        <taxon>Cellulomonas</taxon>
    </lineage>
</organism>